<sequence length="658" mass="71331">MPYMGDTPPNSRIRIAIDRGGTFTDCLGIVPGKPDILVKLLSNDPTNYADAPTEGIRRILERATGNTIPRGQQIETSGVESIKMGTTVATNALLERASTPCALVVTRGFKDLLNIGDQTRPKLFDLNIRRPETLFKDVLEVDERVTLHDSSEDASSLTDPEREPLNLQTGIGGEAIRVIQPLDVEGARRGLQGLFDKGVRSLAIVLLHSYTYPSHELELGKIAEQIGFTQISLSSQIFPGLVGHLEDDQGARCEFVQSDGGLVGWQGLNGLRAILSGPAGGVVGMARTCFDPERRKPIIGFDMGGTSTDVSRYAGTFEQVFESVTAGVTLMSPQLEVDTVAVGGGSILSYRNGLFLAGPESASAHPGPVTYRKGGPLTVTDANLVLGRLQAKYFPKIFGPNEDEPLDYEGARRAFEALFVEVNADLEASGGKPKTVEELALGFLQVANETMCRPIRSLTEAKGYRTSDHELAVFGGAGGQHACAIAANLNIDRILIHQYSSILSAYGMALADLVHDVQKPFSADLDTSAEELDARLKELELIASEKLIKEGAKKEALEFEHFLNLRYVGSDTTFMIARPAGQQTWAEAFTEGHRRQFSFIMAGRPILIENVRVLRLPRAPPLSLSSSSTSSWQPRLQTLQGAVLGELSMMKAALRRKD</sequence>
<protein>
    <recommendedName>
        <fullName evidence="5">5-oxoprolinase</fullName>
    </recommendedName>
</protein>
<evidence type="ECO:0000259" key="1">
    <source>
        <dbReference type="Pfam" id="PF01968"/>
    </source>
</evidence>
<dbReference type="InterPro" id="IPR008040">
    <property type="entry name" value="Hydant_A_N"/>
</dbReference>
<evidence type="ECO:0000313" key="3">
    <source>
        <dbReference type="EMBL" id="KAK0383332.1"/>
    </source>
</evidence>
<keyword evidence="4" id="KW-1185">Reference proteome</keyword>
<feature type="domain" description="Hydantoinase/oxoprolinase N-terminal" evidence="2">
    <location>
        <begin position="14"/>
        <end position="226"/>
    </location>
</feature>
<accession>A0AA39G9R1</accession>
<gene>
    <name evidence="3" type="ORF">NLU13_9245</name>
</gene>
<dbReference type="AlphaFoldDB" id="A0AA39G9R1"/>
<dbReference type="InterPro" id="IPR045079">
    <property type="entry name" value="Oxoprolinase-like"/>
</dbReference>
<organism evidence="3 4">
    <name type="scientific">Sarocladium strictum</name>
    <name type="common">Black bundle disease fungus</name>
    <name type="synonym">Acremonium strictum</name>
    <dbReference type="NCBI Taxonomy" id="5046"/>
    <lineage>
        <taxon>Eukaryota</taxon>
        <taxon>Fungi</taxon>
        <taxon>Dikarya</taxon>
        <taxon>Ascomycota</taxon>
        <taxon>Pezizomycotina</taxon>
        <taxon>Sordariomycetes</taxon>
        <taxon>Hypocreomycetidae</taxon>
        <taxon>Hypocreales</taxon>
        <taxon>Sarocladiaceae</taxon>
        <taxon>Sarocladium</taxon>
    </lineage>
</organism>
<evidence type="ECO:0008006" key="5">
    <source>
        <dbReference type="Google" id="ProtNLM"/>
    </source>
</evidence>
<dbReference type="PANTHER" id="PTHR11365">
    <property type="entry name" value="5-OXOPROLINASE RELATED"/>
    <property type="match status" value="1"/>
</dbReference>
<dbReference type="GO" id="GO:0005829">
    <property type="term" value="C:cytosol"/>
    <property type="evidence" value="ECO:0007669"/>
    <property type="project" value="TreeGrafter"/>
</dbReference>
<proteinExistence type="predicted"/>
<evidence type="ECO:0000259" key="2">
    <source>
        <dbReference type="Pfam" id="PF05378"/>
    </source>
</evidence>
<dbReference type="Proteomes" id="UP001175261">
    <property type="component" value="Unassembled WGS sequence"/>
</dbReference>
<name>A0AA39G9R1_SARSR</name>
<dbReference type="GO" id="GO:0006749">
    <property type="term" value="P:glutathione metabolic process"/>
    <property type="evidence" value="ECO:0007669"/>
    <property type="project" value="TreeGrafter"/>
</dbReference>
<evidence type="ECO:0000313" key="4">
    <source>
        <dbReference type="Proteomes" id="UP001175261"/>
    </source>
</evidence>
<dbReference type="PANTHER" id="PTHR11365:SF2">
    <property type="entry name" value="5-OXOPROLINASE"/>
    <property type="match status" value="1"/>
</dbReference>
<reference evidence="3" key="1">
    <citation type="submission" date="2022-10" db="EMBL/GenBank/DDBJ databases">
        <title>Determination and structural analysis of whole genome sequence of Sarocladium strictum F4-1.</title>
        <authorList>
            <person name="Hu L."/>
            <person name="Jiang Y."/>
        </authorList>
    </citation>
    <scope>NUCLEOTIDE SEQUENCE</scope>
    <source>
        <strain evidence="3">F4-1</strain>
    </source>
</reference>
<comment type="caution">
    <text evidence="3">The sequence shown here is derived from an EMBL/GenBank/DDBJ whole genome shotgun (WGS) entry which is preliminary data.</text>
</comment>
<dbReference type="GO" id="GO:0017168">
    <property type="term" value="F:5-oxoprolinase (ATP-hydrolyzing) activity"/>
    <property type="evidence" value="ECO:0007669"/>
    <property type="project" value="TreeGrafter"/>
</dbReference>
<dbReference type="InterPro" id="IPR002821">
    <property type="entry name" value="Hydantoinase_A"/>
</dbReference>
<dbReference type="EMBL" id="JAPDFR010000009">
    <property type="protein sequence ID" value="KAK0383332.1"/>
    <property type="molecule type" value="Genomic_DNA"/>
</dbReference>
<dbReference type="Pfam" id="PF05378">
    <property type="entry name" value="Hydant_A_N"/>
    <property type="match status" value="1"/>
</dbReference>
<dbReference type="Pfam" id="PF01968">
    <property type="entry name" value="Hydantoinase_A"/>
    <property type="match status" value="1"/>
</dbReference>
<feature type="domain" description="Hydantoinase A/oxoprolinase" evidence="1">
    <location>
        <begin position="248"/>
        <end position="516"/>
    </location>
</feature>